<dbReference type="AlphaFoldDB" id="A0A8S9JIM4"/>
<dbReference type="NCBIfam" id="TIGR00756">
    <property type="entry name" value="PPR"/>
    <property type="match status" value="1"/>
</dbReference>
<protein>
    <recommendedName>
        <fullName evidence="5">Pentacotripeptide-repeat region of PRORP domain-containing protein</fullName>
    </recommendedName>
</protein>
<name>A0A8S9JIM4_BRACR</name>
<dbReference type="Gene3D" id="1.25.40.10">
    <property type="entry name" value="Tetratricopeptide repeat domain"/>
    <property type="match status" value="1"/>
</dbReference>
<dbReference type="Pfam" id="PF01535">
    <property type="entry name" value="PPR"/>
    <property type="match status" value="1"/>
</dbReference>
<proteinExistence type="predicted"/>
<feature type="repeat" description="PPR" evidence="2">
    <location>
        <begin position="55"/>
        <end position="89"/>
    </location>
</feature>
<evidence type="ECO:0000256" key="1">
    <source>
        <dbReference type="ARBA" id="ARBA00022737"/>
    </source>
</evidence>
<dbReference type="PROSITE" id="PS51375">
    <property type="entry name" value="PPR"/>
    <property type="match status" value="1"/>
</dbReference>
<gene>
    <name evidence="3" type="ORF">F2Q68_00005472</name>
</gene>
<dbReference type="InterPro" id="IPR002885">
    <property type="entry name" value="PPR_rpt"/>
</dbReference>
<dbReference type="PANTHER" id="PTHR47493:SF1">
    <property type="entry name" value="OS08G0520200 PROTEIN"/>
    <property type="match status" value="1"/>
</dbReference>
<dbReference type="PANTHER" id="PTHR47493">
    <property type="entry name" value="OS08G0520200 PROTEIN"/>
    <property type="match status" value="1"/>
</dbReference>
<keyword evidence="1" id="KW-0677">Repeat</keyword>
<evidence type="ECO:0000256" key="2">
    <source>
        <dbReference type="PROSITE-ProRule" id="PRU00708"/>
    </source>
</evidence>
<evidence type="ECO:0000313" key="3">
    <source>
        <dbReference type="EMBL" id="KAF2582121.1"/>
    </source>
</evidence>
<accession>A0A8S9JIM4</accession>
<sequence length="205" mass="23076">MASLLTTGLIQSHHLSSRTHRVKLLSCSTDLPTPPITRKFIKESKLSRDSSRKIKVVDYAPLIESLNRRRLPDEAHEIFIQMKSDNLLPNYRTLSALMLCFAQNGSVLRSRAIWEEILNSSFVPDLLVISKLMSAYEQIGCFSEISKITRDISARHPKLLPVALWVDCATATIGGFRSGGGDDLWFVRGIEETSRCDSWWLGAID</sequence>
<dbReference type="Proteomes" id="UP000712281">
    <property type="component" value="Unassembled WGS sequence"/>
</dbReference>
<evidence type="ECO:0000313" key="4">
    <source>
        <dbReference type="Proteomes" id="UP000712281"/>
    </source>
</evidence>
<organism evidence="3 4">
    <name type="scientific">Brassica cretica</name>
    <name type="common">Mustard</name>
    <dbReference type="NCBI Taxonomy" id="69181"/>
    <lineage>
        <taxon>Eukaryota</taxon>
        <taxon>Viridiplantae</taxon>
        <taxon>Streptophyta</taxon>
        <taxon>Embryophyta</taxon>
        <taxon>Tracheophyta</taxon>
        <taxon>Spermatophyta</taxon>
        <taxon>Magnoliopsida</taxon>
        <taxon>eudicotyledons</taxon>
        <taxon>Gunneridae</taxon>
        <taxon>Pentapetalae</taxon>
        <taxon>rosids</taxon>
        <taxon>malvids</taxon>
        <taxon>Brassicales</taxon>
        <taxon>Brassicaceae</taxon>
        <taxon>Brassiceae</taxon>
        <taxon>Brassica</taxon>
    </lineage>
</organism>
<comment type="caution">
    <text evidence="3">The sequence shown here is derived from an EMBL/GenBank/DDBJ whole genome shotgun (WGS) entry which is preliminary data.</text>
</comment>
<reference evidence="3" key="1">
    <citation type="submission" date="2019-12" db="EMBL/GenBank/DDBJ databases">
        <title>Genome sequencing and annotation of Brassica cretica.</title>
        <authorList>
            <person name="Studholme D.J."/>
            <person name="Sarris P.F."/>
        </authorList>
    </citation>
    <scope>NUCLEOTIDE SEQUENCE</scope>
    <source>
        <strain evidence="3">PFS-001/15</strain>
        <tissue evidence="3">Leaf</tissue>
    </source>
</reference>
<dbReference type="EMBL" id="QGKW02001660">
    <property type="protein sequence ID" value="KAF2582121.1"/>
    <property type="molecule type" value="Genomic_DNA"/>
</dbReference>
<dbReference type="InterPro" id="IPR011990">
    <property type="entry name" value="TPR-like_helical_dom_sf"/>
</dbReference>
<evidence type="ECO:0008006" key="5">
    <source>
        <dbReference type="Google" id="ProtNLM"/>
    </source>
</evidence>